<dbReference type="Pfam" id="PF11823">
    <property type="entry name" value="Se_S_carrier"/>
    <property type="match status" value="1"/>
</dbReference>
<name>A0A1F5VXE5_9BACT</name>
<reference evidence="2 3" key="1">
    <citation type="journal article" date="2016" name="Nat. Commun.">
        <title>Thousands of microbial genomes shed light on interconnected biogeochemical processes in an aquifer system.</title>
        <authorList>
            <person name="Anantharaman K."/>
            <person name="Brown C.T."/>
            <person name="Hug L.A."/>
            <person name="Sharon I."/>
            <person name="Castelle C.J."/>
            <person name="Probst A.J."/>
            <person name="Thomas B.C."/>
            <person name="Singh A."/>
            <person name="Wilkins M.J."/>
            <person name="Karaoz U."/>
            <person name="Brodie E.L."/>
            <person name="Williams K.H."/>
            <person name="Hubbard S.S."/>
            <person name="Banfield J.F."/>
        </authorList>
    </citation>
    <scope>NUCLEOTIDE SEQUENCE [LARGE SCALE GENOMIC DNA]</scope>
</reference>
<feature type="domain" description="Putative Se/S carrier protein-like" evidence="1">
    <location>
        <begin position="5"/>
        <end position="63"/>
    </location>
</feature>
<evidence type="ECO:0000259" key="1">
    <source>
        <dbReference type="Pfam" id="PF11823"/>
    </source>
</evidence>
<gene>
    <name evidence="2" type="ORF">A2Y62_22110</name>
</gene>
<dbReference type="Proteomes" id="UP000178943">
    <property type="component" value="Unassembled WGS sequence"/>
</dbReference>
<sequence>MSVKQCIILCNCIHDIIELESKLKAAGILCDLIPTPRHLSADCGMSVIIRASDQNRAASIITSMGDKCKIVNSGQ</sequence>
<comment type="caution">
    <text evidence="2">The sequence shown here is derived from an EMBL/GenBank/DDBJ whole genome shotgun (WGS) entry which is preliminary data.</text>
</comment>
<dbReference type="EMBL" id="MFGW01000036">
    <property type="protein sequence ID" value="OGF67985.1"/>
    <property type="molecule type" value="Genomic_DNA"/>
</dbReference>
<dbReference type="STRING" id="1817863.A2Y62_22110"/>
<dbReference type="AlphaFoldDB" id="A0A1F5VXE5"/>
<evidence type="ECO:0000313" key="3">
    <source>
        <dbReference type="Proteomes" id="UP000178943"/>
    </source>
</evidence>
<evidence type="ECO:0000313" key="2">
    <source>
        <dbReference type="EMBL" id="OGF67985.1"/>
    </source>
</evidence>
<protein>
    <recommendedName>
        <fullName evidence="1">Putative Se/S carrier protein-like domain-containing protein</fullName>
    </recommendedName>
</protein>
<accession>A0A1F5VXE5</accession>
<proteinExistence type="predicted"/>
<organism evidence="2 3">
    <name type="scientific">Candidatus Fischerbacteria bacterium RBG_13_37_8</name>
    <dbReference type="NCBI Taxonomy" id="1817863"/>
    <lineage>
        <taxon>Bacteria</taxon>
        <taxon>Candidatus Fischeribacteriota</taxon>
    </lineage>
</organism>
<dbReference type="InterPro" id="IPR021778">
    <property type="entry name" value="Se/S_carrier-like"/>
</dbReference>